<dbReference type="InterPro" id="IPR021163">
    <property type="entry name" value="Ferredox_Rdtase_adrenod"/>
</dbReference>
<dbReference type="PANTHER" id="PTHR48467">
    <property type="entry name" value="GLUTAMATE SYNTHASE 1 [NADH], CHLOROPLASTIC-LIKE"/>
    <property type="match status" value="1"/>
</dbReference>
<gene>
    <name evidence="10" type="ORF">GCM10022232_63630</name>
</gene>
<name>A0ABP7SKW0_9ACTN</name>
<dbReference type="PANTHER" id="PTHR48467:SF1">
    <property type="entry name" value="GLUTAMATE SYNTHASE 1 [NADH], CHLOROPLASTIC-LIKE"/>
    <property type="match status" value="1"/>
</dbReference>
<organism evidence="10 11">
    <name type="scientific">Streptomyces plumbiresistens</name>
    <dbReference type="NCBI Taxonomy" id="511811"/>
    <lineage>
        <taxon>Bacteria</taxon>
        <taxon>Bacillati</taxon>
        <taxon>Actinomycetota</taxon>
        <taxon>Actinomycetes</taxon>
        <taxon>Kitasatosporales</taxon>
        <taxon>Streptomycetaceae</taxon>
        <taxon>Streptomyces</taxon>
    </lineage>
</organism>
<evidence type="ECO:0000259" key="9">
    <source>
        <dbReference type="Pfam" id="PF07992"/>
    </source>
</evidence>
<comment type="similarity">
    <text evidence="2">Belongs to the ferredoxin--NADP reductase type 1 family.</text>
</comment>
<evidence type="ECO:0000256" key="2">
    <source>
        <dbReference type="ARBA" id="ARBA00008312"/>
    </source>
</evidence>
<evidence type="ECO:0000256" key="7">
    <source>
        <dbReference type="ARBA" id="ARBA00023002"/>
    </source>
</evidence>
<dbReference type="SUPFAM" id="SSF51971">
    <property type="entry name" value="Nucleotide-binding domain"/>
    <property type="match status" value="2"/>
</dbReference>
<dbReference type="Gene3D" id="3.50.50.60">
    <property type="entry name" value="FAD/NAD(P)-binding domain"/>
    <property type="match status" value="1"/>
</dbReference>
<evidence type="ECO:0000313" key="11">
    <source>
        <dbReference type="Proteomes" id="UP001500456"/>
    </source>
</evidence>
<dbReference type="Proteomes" id="UP001500456">
    <property type="component" value="Unassembled WGS sequence"/>
</dbReference>
<dbReference type="PROSITE" id="PS51257">
    <property type="entry name" value="PROKAR_LIPOPROTEIN"/>
    <property type="match status" value="1"/>
</dbReference>
<dbReference type="PRINTS" id="PR00419">
    <property type="entry name" value="ADXRDTASE"/>
</dbReference>
<accession>A0ABP7SKW0</accession>
<dbReference type="InterPro" id="IPR023753">
    <property type="entry name" value="FAD/NAD-binding_dom"/>
</dbReference>
<evidence type="ECO:0000256" key="6">
    <source>
        <dbReference type="ARBA" id="ARBA00022857"/>
    </source>
</evidence>
<evidence type="ECO:0000256" key="5">
    <source>
        <dbReference type="ARBA" id="ARBA00022827"/>
    </source>
</evidence>
<evidence type="ECO:0000313" key="10">
    <source>
        <dbReference type="EMBL" id="GAA4012808.1"/>
    </source>
</evidence>
<dbReference type="InterPro" id="IPR055275">
    <property type="entry name" value="Ferredox_Rdtase"/>
</dbReference>
<proteinExistence type="inferred from homology"/>
<comment type="caution">
    <text evidence="10">The sequence shown here is derived from an EMBL/GenBank/DDBJ whole genome shotgun (WGS) entry which is preliminary data.</text>
</comment>
<dbReference type="EMBL" id="BAAAZX010000021">
    <property type="protein sequence ID" value="GAA4012808.1"/>
    <property type="molecule type" value="Genomic_DNA"/>
</dbReference>
<reference evidence="11" key="1">
    <citation type="journal article" date="2019" name="Int. J. Syst. Evol. Microbiol.">
        <title>The Global Catalogue of Microorganisms (GCM) 10K type strain sequencing project: providing services to taxonomists for standard genome sequencing and annotation.</title>
        <authorList>
            <consortium name="The Broad Institute Genomics Platform"/>
            <consortium name="The Broad Institute Genome Sequencing Center for Infectious Disease"/>
            <person name="Wu L."/>
            <person name="Ma J."/>
        </authorList>
    </citation>
    <scope>NUCLEOTIDE SEQUENCE [LARGE SCALE GENOMIC DNA]</scope>
    <source>
        <strain evidence="11">JCM 16924</strain>
    </source>
</reference>
<keyword evidence="7" id="KW-0560">Oxidoreductase</keyword>
<sequence>MTGRPRRVAVIGAGPAGFFSCEALLKEGFEVDLYDALPTPFGLVRAGVAPDHPKIKVITHRYEKTATDPGFRFFGGVRLGAELSRAQLLERYHAVVYAVGTSSDNRLGIPGEDRPGSHPATEFVAWYNGHPEHADREFDLATKCAVVVGNGNVAIDVARMLVLGRDELRVTDTADHAVDALVASGVDHVIILGRRNPAQAAFTSPELLELGELPEVDVIVSPQEVALDEQSARWVEEHGDRNVRRNLEILTDYSQRPPQGRPHRIELRFLRSPLEVVGDGDGAPISGLRVRRNRIGWDEKDGPVAVPTTEEELIECGLVLRSIGYRGRPLGDLPFDESRGVIRNDGGRVVDEDGCAAQGEYVVGWIKRGPSGVIGTNKKDAADTVARLFEDAESGRLNQPSIQATGDEVEAWLRGHVPDLVTWDGWRRIDAHEVAAGQRHGRPRVKVVTVAEMTAIARRADGVEA</sequence>
<keyword evidence="4" id="KW-0285">Flavoprotein</keyword>
<feature type="domain" description="FAD/NAD(P)-binding" evidence="9">
    <location>
        <begin position="7"/>
        <end position="170"/>
    </location>
</feature>
<keyword evidence="6" id="KW-0521">NADP</keyword>
<dbReference type="PIRSF" id="PIRSF000362">
    <property type="entry name" value="FNR"/>
    <property type="match status" value="1"/>
</dbReference>
<dbReference type="Gene3D" id="3.40.50.720">
    <property type="entry name" value="NAD(P)-binding Rossmann-like Domain"/>
    <property type="match status" value="1"/>
</dbReference>
<evidence type="ECO:0000256" key="1">
    <source>
        <dbReference type="ARBA" id="ARBA00001974"/>
    </source>
</evidence>
<protein>
    <recommendedName>
        <fullName evidence="3">ferredoxin--NADP(+) reductase</fullName>
        <ecNumber evidence="3">1.18.1.2</ecNumber>
    </recommendedName>
</protein>
<evidence type="ECO:0000256" key="8">
    <source>
        <dbReference type="ARBA" id="ARBA00047776"/>
    </source>
</evidence>
<dbReference type="RefSeq" id="WP_345568037.1">
    <property type="nucleotide sequence ID" value="NZ_BAAAZX010000021.1"/>
</dbReference>
<evidence type="ECO:0000256" key="4">
    <source>
        <dbReference type="ARBA" id="ARBA00022630"/>
    </source>
</evidence>
<dbReference type="EC" id="1.18.1.2" evidence="3"/>
<comment type="cofactor">
    <cofactor evidence="1">
        <name>FAD</name>
        <dbReference type="ChEBI" id="CHEBI:57692"/>
    </cofactor>
</comment>
<dbReference type="InterPro" id="IPR036188">
    <property type="entry name" value="FAD/NAD-bd_sf"/>
</dbReference>
<keyword evidence="11" id="KW-1185">Reference proteome</keyword>
<evidence type="ECO:0000256" key="3">
    <source>
        <dbReference type="ARBA" id="ARBA00013223"/>
    </source>
</evidence>
<dbReference type="Pfam" id="PF07992">
    <property type="entry name" value="Pyr_redox_2"/>
    <property type="match status" value="1"/>
</dbReference>
<keyword evidence="5" id="KW-0274">FAD</keyword>
<comment type="catalytic activity">
    <reaction evidence="8">
        <text>2 reduced [2Fe-2S]-[ferredoxin] + NADP(+) + H(+) = 2 oxidized [2Fe-2S]-[ferredoxin] + NADPH</text>
        <dbReference type="Rhea" id="RHEA:20125"/>
        <dbReference type="Rhea" id="RHEA-COMP:10000"/>
        <dbReference type="Rhea" id="RHEA-COMP:10001"/>
        <dbReference type="ChEBI" id="CHEBI:15378"/>
        <dbReference type="ChEBI" id="CHEBI:33737"/>
        <dbReference type="ChEBI" id="CHEBI:33738"/>
        <dbReference type="ChEBI" id="CHEBI:57783"/>
        <dbReference type="ChEBI" id="CHEBI:58349"/>
        <dbReference type="EC" id="1.18.1.2"/>
    </reaction>
</comment>